<dbReference type="NCBIfam" id="NF001664">
    <property type="entry name" value="PRK00431.1-6"/>
    <property type="match status" value="1"/>
</dbReference>
<name>A0A948RU40_UNCEI</name>
<dbReference type="PROSITE" id="PS51154">
    <property type="entry name" value="MACRO"/>
    <property type="match status" value="1"/>
</dbReference>
<dbReference type="SMART" id="SM00506">
    <property type="entry name" value="A1pp"/>
    <property type="match status" value="1"/>
</dbReference>
<reference evidence="2" key="1">
    <citation type="submission" date="2021-05" db="EMBL/GenBank/DDBJ databases">
        <title>Energy efficiency and biological interactions define the core microbiome of deep oligotrophic groundwater.</title>
        <authorList>
            <person name="Mehrshad M."/>
            <person name="Lopez-Fernandez M."/>
            <person name="Bell E."/>
            <person name="Bernier-Latmani R."/>
            <person name="Bertilsson S."/>
            <person name="Dopson M."/>
        </authorList>
    </citation>
    <scope>NUCLEOTIDE SEQUENCE</scope>
    <source>
        <strain evidence="2">Modern_marine.mb.64</strain>
    </source>
</reference>
<dbReference type="Gene3D" id="3.40.220.10">
    <property type="entry name" value="Leucine Aminopeptidase, subunit E, domain 1"/>
    <property type="match status" value="1"/>
</dbReference>
<evidence type="ECO:0000313" key="2">
    <source>
        <dbReference type="EMBL" id="MBU2689593.1"/>
    </source>
</evidence>
<comment type="caution">
    <text evidence="2">The sequence shown here is derived from an EMBL/GenBank/DDBJ whole genome shotgun (WGS) entry which is preliminary data.</text>
</comment>
<evidence type="ECO:0000259" key="1">
    <source>
        <dbReference type="PROSITE" id="PS51154"/>
    </source>
</evidence>
<feature type="domain" description="Macro" evidence="1">
    <location>
        <begin position="1"/>
        <end position="176"/>
    </location>
</feature>
<gene>
    <name evidence="2" type="ORF">KJ970_01575</name>
</gene>
<dbReference type="PANTHER" id="PTHR11106">
    <property type="entry name" value="GANGLIOSIDE INDUCED DIFFERENTIATION ASSOCIATED PROTEIN 2-RELATED"/>
    <property type="match status" value="1"/>
</dbReference>
<evidence type="ECO:0000313" key="3">
    <source>
        <dbReference type="Proteomes" id="UP000777784"/>
    </source>
</evidence>
<dbReference type="InterPro" id="IPR002589">
    <property type="entry name" value="Macro_dom"/>
</dbReference>
<dbReference type="Proteomes" id="UP000777784">
    <property type="component" value="Unassembled WGS sequence"/>
</dbReference>
<dbReference type="PANTHER" id="PTHR11106:SF27">
    <property type="entry name" value="MACRO DOMAIN-CONTAINING PROTEIN"/>
    <property type="match status" value="1"/>
</dbReference>
<proteinExistence type="predicted"/>
<sequence length="176" mass="18352">MERSVGACRVRLAPGDITEQEIDAIVNAANPGLRGGGGVDGAIHRAGGPLIMEECRRIGGCPTGQAVVTGAGDLKARWVIHTVGPIWKGGGSHEAEMLASAYRESLKRAREIGASGIAFPSLSTGAYGYPVDQASSIAVATILEDLRRYQAPAEVILVPFDNQTQTALEEALASID</sequence>
<organism evidence="2 3">
    <name type="scientific">Eiseniibacteriota bacterium</name>
    <dbReference type="NCBI Taxonomy" id="2212470"/>
    <lineage>
        <taxon>Bacteria</taxon>
        <taxon>Candidatus Eiseniibacteriota</taxon>
    </lineage>
</organism>
<dbReference type="AlphaFoldDB" id="A0A948RU40"/>
<dbReference type="SUPFAM" id="SSF52949">
    <property type="entry name" value="Macro domain-like"/>
    <property type="match status" value="1"/>
</dbReference>
<dbReference type="Pfam" id="PF01661">
    <property type="entry name" value="Macro"/>
    <property type="match status" value="1"/>
</dbReference>
<dbReference type="InterPro" id="IPR043472">
    <property type="entry name" value="Macro_dom-like"/>
</dbReference>
<accession>A0A948RU40</accession>
<protein>
    <submittedName>
        <fullName evidence="2">O-acetyl-ADP-ribose deacetylase</fullName>
    </submittedName>
</protein>
<dbReference type="EMBL" id="JAHJDP010000012">
    <property type="protein sequence ID" value="MBU2689593.1"/>
    <property type="molecule type" value="Genomic_DNA"/>
</dbReference>